<keyword evidence="6" id="KW-1185">Reference proteome</keyword>
<keyword evidence="3" id="KW-0460">Magnesium</keyword>
<dbReference type="GO" id="GO:0008299">
    <property type="term" value="P:isoprenoid biosynthetic process"/>
    <property type="evidence" value="ECO:0007669"/>
    <property type="project" value="InterPro"/>
</dbReference>
<dbReference type="GO" id="GO:0046872">
    <property type="term" value="F:metal ion binding"/>
    <property type="evidence" value="ECO:0007669"/>
    <property type="project" value="UniProtKB-KW"/>
</dbReference>
<dbReference type="Pfam" id="PF00348">
    <property type="entry name" value="polyprenyl_synt"/>
    <property type="match status" value="1"/>
</dbReference>
<dbReference type="Gene3D" id="1.10.600.10">
    <property type="entry name" value="Farnesyl Diphosphate Synthase"/>
    <property type="match status" value="2"/>
</dbReference>
<dbReference type="InterPro" id="IPR033749">
    <property type="entry name" value="Polyprenyl_synt_CS"/>
</dbReference>
<dbReference type="InterPro" id="IPR000092">
    <property type="entry name" value="Polyprenyl_synt"/>
</dbReference>
<dbReference type="SFLD" id="SFLDS00005">
    <property type="entry name" value="Isoprenoid_Synthase_Type_I"/>
    <property type="match status" value="1"/>
</dbReference>
<accession>A0A8H4GQM6</accession>
<dbReference type="GO" id="GO:0043386">
    <property type="term" value="P:mycotoxin biosynthetic process"/>
    <property type="evidence" value="ECO:0007669"/>
    <property type="project" value="UniProtKB-ARBA"/>
</dbReference>
<dbReference type="Pfam" id="PF19086">
    <property type="entry name" value="Terpene_syn_C_2"/>
    <property type="match status" value="1"/>
</dbReference>
<dbReference type="Proteomes" id="UP000653565">
    <property type="component" value="Unassembled WGS sequence"/>
</dbReference>
<evidence type="ECO:0000256" key="1">
    <source>
        <dbReference type="ARBA" id="ARBA00022679"/>
    </source>
</evidence>
<dbReference type="SUPFAM" id="SSF48576">
    <property type="entry name" value="Terpenoid synthases"/>
    <property type="match status" value="2"/>
</dbReference>
<reference evidence="5" key="2">
    <citation type="submission" date="2020-04" db="EMBL/GenBank/DDBJ databases">
        <authorList>
            <person name="Santos R.A.C."/>
            <person name="Steenwyk J.L."/>
            <person name="Rivero-Menendez O."/>
            <person name="Mead M.E."/>
            <person name="Silva L.P."/>
            <person name="Bastos R.W."/>
            <person name="Alastruey-Izquierdo A."/>
            <person name="Goldman G.H."/>
            <person name="Rokas A."/>
        </authorList>
    </citation>
    <scope>NUCLEOTIDE SEQUENCE</scope>
    <source>
        <strain evidence="5">CNM-CM6805</strain>
    </source>
</reference>
<evidence type="ECO:0000256" key="3">
    <source>
        <dbReference type="ARBA" id="ARBA00022842"/>
    </source>
</evidence>
<evidence type="ECO:0000256" key="4">
    <source>
        <dbReference type="SAM" id="MobiDB-lite"/>
    </source>
</evidence>
<dbReference type="EMBL" id="JAAAPX010000254">
    <property type="protein sequence ID" value="KAF4226300.1"/>
    <property type="molecule type" value="Genomic_DNA"/>
</dbReference>
<dbReference type="AlphaFoldDB" id="A0A8H4GQM6"/>
<dbReference type="GO" id="GO:0046165">
    <property type="term" value="P:alcohol biosynthetic process"/>
    <property type="evidence" value="ECO:0007669"/>
    <property type="project" value="UniProtKB-ARBA"/>
</dbReference>
<dbReference type="InterPro" id="IPR008949">
    <property type="entry name" value="Isoprenoid_synthase_dom_sf"/>
</dbReference>
<evidence type="ECO:0000256" key="2">
    <source>
        <dbReference type="ARBA" id="ARBA00022723"/>
    </source>
</evidence>
<organism evidence="5 6">
    <name type="scientific">Aspergillus fumigatiaffinis</name>
    <dbReference type="NCBI Taxonomy" id="340414"/>
    <lineage>
        <taxon>Eukaryota</taxon>
        <taxon>Fungi</taxon>
        <taxon>Dikarya</taxon>
        <taxon>Ascomycota</taxon>
        <taxon>Pezizomycotina</taxon>
        <taxon>Eurotiomycetes</taxon>
        <taxon>Eurotiomycetidae</taxon>
        <taxon>Eurotiales</taxon>
        <taxon>Aspergillaceae</taxon>
        <taxon>Aspergillus</taxon>
        <taxon>Aspergillus subgen. Fumigati</taxon>
    </lineage>
</organism>
<name>A0A8H4GQM6_9EURO</name>
<reference evidence="5" key="1">
    <citation type="journal article" date="2020" name="bioRxiv">
        <title>Genomic and phenotypic heterogeneity of clinical isolates of the human pathogens Aspergillus fumigatus, Aspergillus lentulus and Aspergillus fumigatiaffinis.</title>
        <authorList>
            <person name="dos Santos R.A.C."/>
            <person name="Steenwyk J.L."/>
            <person name="Rivero-Menendez O."/>
            <person name="Mead M.E."/>
            <person name="Silva L.P."/>
            <person name="Bastos R.W."/>
            <person name="Alastruey-Izquierdo A."/>
            <person name="Goldman G.H."/>
            <person name="Rokas A."/>
        </authorList>
    </citation>
    <scope>NUCLEOTIDE SEQUENCE</scope>
    <source>
        <strain evidence="5">CNM-CM6805</strain>
    </source>
</reference>
<dbReference type="PROSITE" id="PS00444">
    <property type="entry name" value="POLYPRENYL_SYNTHASE_2"/>
    <property type="match status" value="1"/>
</dbReference>
<evidence type="ECO:0008006" key="7">
    <source>
        <dbReference type="Google" id="ProtNLM"/>
    </source>
</evidence>
<dbReference type="PROSITE" id="PS00723">
    <property type="entry name" value="POLYPRENYL_SYNTHASE_1"/>
    <property type="match status" value="1"/>
</dbReference>
<feature type="region of interest" description="Disordered" evidence="4">
    <location>
        <begin position="373"/>
        <end position="394"/>
    </location>
</feature>
<proteinExistence type="predicted"/>
<evidence type="ECO:0000313" key="5">
    <source>
        <dbReference type="EMBL" id="KAF4226300.1"/>
    </source>
</evidence>
<dbReference type="PANTHER" id="PTHR12001:SF44">
    <property type="entry name" value="GERANYLGERANYL PYROPHOSPHATE SYNTHASE"/>
    <property type="match status" value="1"/>
</dbReference>
<gene>
    <name evidence="5" type="ORF">CNMCM6805_004752</name>
</gene>
<dbReference type="PANTHER" id="PTHR12001">
    <property type="entry name" value="GERANYLGERANYL PYROPHOSPHATE SYNTHASE"/>
    <property type="match status" value="1"/>
</dbReference>
<sequence>MPDFPNLSYSYLYSDPPDPNEQLPPLFFNSLPYRKSRFHETATSTSLAVIKRVTQDWSKSPESLFSRGCIASTGHLVSWAAPELLPALIPLITEMGELLFHYDGNQATFYRVTLSLRPIDEIDTLDAQSKKDALADCTLGVLSMWKLGQPPVSEYDINKRFDVLLNNLPDFTPDVRSLFFKTAVDVITAQSTGSQSDMSFEEYKKARMASSIAKQTYEFAAYMQGLRVSEDERQAVSEMVGHGVLSLSLSNDYYSFHREFDDHFRSGSLDAIHNATALLMTEYGYTELEAGDILKREVLAAEKNLMEQYTQWEKSSAPKSDNLRSYLILFILSVGGANYWQAQSPRYTDDGFTTTAEDRARLLQPRRNPVLRLEGHPPPAALDGNQKKTANGENHEADFPGPKAANGAVSKIDVCAPFQVADADEICMAPFNYIKALPGKNTLAKFINCLRVWFSVPDDISSVLRDVTVMLFNSTLLLDDIEDGSTLRRGRPAAHLQFGLSQTVNTATFLHAEAVGYEVKTLARGQALDLNWTFNKTRPTLNEYFIMVDHKTGGFFRLLLRALCSLTGTELDADLEHLITLVGRYYQIRDDYQNLASDEYTAKKGFCDDLDEGKFSFPVLHLLEHSPKSEELFKIIYGEDKKAQVSHADKLRILAEMKEVGSLAYTLEMLEKLFTTMLETLDRVEEKMGKNKPLRCLMLMLKL</sequence>
<protein>
    <recommendedName>
        <fullName evidence="7">Geranylgeranyl pyrophosphate synthase</fullName>
    </recommendedName>
</protein>
<keyword evidence="1" id="KW-0808">Transferase</keyword>
<keyword evidence="2" id="KW-0479">Metal-binding</keyword>
<evidence type="ECO:0000313" key="6">
    <source>
        <dbReference type="Proteomes" id="UP000653565"/>
    </source>
</evidence>
<dbReference type="GO" id="GO:0004659">
    <property type="term" value="F:prenyltransferase activity"/>
    <property type="evidence" value="ECO:0007669"/>
    <property type="project" value="InterPro"/>
</dbReference>
<comment type="caution">
    <text evidence="5">The sequence shown here is derived from an EMBL/GenBank/DDBJ whole genome shotgun (WGS) entry which is preliminary data.</text>
</comment>